<evidence type="ECO:0008006" key="11">
    <source>
        <dbReference type="Google" id="ProtNLM"/>
    </source>
</evidence>
<dbReference type="Pfam" id="PF00854">
    <property type="entry name" value="PTR2"/>
    <property type="match status" value="1"/>
</dbReference>
<feature type="transmembrane region" description="Helical" evidence="8">
    <location>
        <begin position="110"/>
        <end position="129"/>
    </location>
</feature>
<evidence type="ECO:0000256" key="8">
    <source>
        <dbReference type="SAM" id="Phobius"/>
    </source>
</evidence>
<organism evidence="9 10">
    <name type="scientific">Kingdonia uniflora</name>
    <dbReference type="NCBI Taxonomy" id="39325"/>
    <lineage>
        <taxon>Eukaryota</taxon>
        <taxon>Viridiplantae</taxon>
        <taxon>Streptophyta</taxon>
        <taxon>Embryophyta</taxon>
        <taxon>Tracheophyta</taxon>
        <taxon>Spermatophyta</taxon>
        <taxon>Magnoliopsida</taxon>
        <taxon>Ranunculales</taxon>
        <taxon>Circaeasteraceae</taxon>
        <taxon>Kingdonia</taxon>
    </lineage>
</organism>
<dbReference type="PROSITE" id="PS01022">
    <property type="entry name" value="PTR2_1"/>
    <property type="match status" value="1"/>
</dbReference>
<evidence type="ECO:0000313" key="9">
    <source>
        <dbReference type="EMBL" id="KAF6152201.1"/>
    </source>
</evidence>
<feature type="transmembrane region" description="Helical" evidence="8">
    <location>
        <begin position="83"/>
        <end position="103"/>
    </location>
</feature>
<keyword evidence="6 8" id="KW-1133">Transmembrane helix</keyword>
<dbReference type="GO" id="GO:0080054">
    <property type="term" value="F:low-affinity nitrate transmembrane transporter activity"/>
    <property type="evidence" value="ECO:0007669"/>
    <property type="project" value="UniProtKB-ARBA"/>
</dbReference>
<keyword evidence="5 8" id="KW-0812">Transmembrane</keyword>
<dbReference type="FunFam" id="1.20.1250.20:FF:000147">
    <property type="entry name" value="Protein NRT1/ PTR family 5.10"/>
    <property type="match status" value="1"/>
</dbReference>
<dbReference type="GO" id="GO:0071916">
    <property type="term" value="F:dipeptide transmembrane transporter activity"/>
    <property type="evidence" value="ECO:0007669"/>
    <property type="project" value="InterPro"/>
</dbReference>
<evidence type="ECO:0000256" key="5">
    <source>
        <dbReference type="ARBA" id="ARBA00022692"/>
    </source>
</evidence>
<dbReference type="Gene3D" id="1.20.1250.20">
    <property type="entry name" value="MFS general substrate transporter like domains"/>
    <property type="match status" value="1"/>
</dbReference>
<comment type="subcellular location">
    <subcellularLocation>
        <location evidence="1">Membrane</location>
        <topology evidence="1">Multi-pass membrane protein</topology>
    </subcellularLocation>
</comment>
<evidence type="ECO:0000256" key="1">
    <source>
        <dbReference type="ARBA" id="ARBA00004141"/>
    </source>
</evidence>
<proteinExistence type="inferred from homology"/>
<protein>
    <recommendedName>
        <fullName evidence="11">Protein NRT1/ PTR FAMILY 5.10-like</fullName>
    </recommendedName>
</protein>
<accession>A0A7J7MBD5</accession>
<gene>
    <name evidence="9" type="ORF">GIB67_039389</name>
</gene>
<keyword evidence="10" id="KW-1185">Reference proteome</keyword>
<dbReference type="SUPFAM" id="SSF103473">
    <property type="entry name" value="MFS general substrate transporter"/>
    <property type="match status" value="1"/>
</dbReference>
<dbReference type="OrthoDB" id="8904098at2759"/>
<dbReference type="Proteomes" id="UP000541444">
    <property type="component" value="Unassembled WGS sequence"/>
</dbReference>
<dbReference type="GO" id="GO:0042937">
    <property type="term" value="F:tripeptide transmembrane transporter activity"/>
    <property type="evidence" value="ECO:0007669"/>
    <property type="project" value="InterPro"/>
</dbReference>
<feature type="transmembrane region" description="Helical" evidence="8">
    <location>
        <begin position="135"/>
        <end position="152"/>
    </location>
</feature>
<evidence type="ECO:0000256" key="7">
    <source>
        <dbReference type="ARBA" id="ARBA00023136"/>
    </source>
</evidence>
<feature type="transmembrane region" description="Helical" evidence="8">
    <location>
        <begin position="185"/>
        <end position="204"/>
    </location>
</feature>
<evidence type="ECO:0000256" key="3">
    <source>
        <dbReference type="ARBA" id="ARBA00022448"/>
    </source>
</evidence>
<feature type="transmembrane region" description="Helical" evidence="8">
    <location>
        <begin position="360"/>
        <end position="382"/>
    </location>
</feature>
<dbReference type="InterPro" id="IPR018456">
    <property type="entry name" value="PTR2_symporter_CS"/>
</dbReference>
<evidence type="ECO:0000256" key="6">
    <source>
        <dbReference type="ARBA" id="ARBA00022989"/>
    </source>
</evidence>
<dbReference type="GO" id="GO:0009705">
    <property type="term" value="C:plant-type vacuole membrane"/>
    <property type="evidence" value="ECO:0007669"/>
    <property type="project" value="UniProtKB-ARBA"/>
</dbReference>
<feature type="transmembrane region" description="Helical" evidence="8">
    <location>
        <begin position="486"/>
        <end position="507"/>
    </location>
</feature>
<sequence>MTEALALLSNSLTDLEGVVDYKQRRIPLRSKRNTGGWRSASFIIGVEIAERFAYYGISSNLITFLTSHLIGESIAVAAQNVNLWSGAASMFPLIGAFVADEYLGRYRTILISSILYVMGLGLLTISALLPSSTSPELRIILFFSSLYIVAIGQGGHKPCVQAFGADQFDGQDPEESKSKSSFFNWWYFGLCGGTAISLWTLNYIQDNLSWGLGFGIPCISMVASLVVFLLGTKTYRYSFRDDKGSPFVSVFQVYVAAIRNWRGTPPSAIVVEEATESYPTVGGHQFKFLDKALLTSSDCLDDSKKDWKVCTIDQVEEAKSILRLVPIWATCLIYAVVFAQSSTFFTKQGNTMDRSIGSNIKVPAATLQTFISMSIVIFIPIYDRVFVPIARVISGNPSGITMLQRIGFGMFLSMISMVTAALVEKRRLQVALDFGLLDLPKAVIPMKAWWLIPQYILFGIADVFTMVGLQEFFYDQVPDTLRSLGLALYLSIFGIGNFISSFLISVIENVTGGSGRDSWFSDNLNRAHLDYFYWLLAGFSLLEIFAYLYFAKSYFYNRGSSSKV</sequence>
<dbReference type="CDD" id="cd17417">
    <property type="entry name" value="MFS_NPF5"/>
    <property type="match status" value="1"/>
</dbReference>
<reference evidence="9 10" key="1">
    <citation type="journal article" date="2020" name="IScience">
        <title>Genome Sequencing of the Endangered Kingdonia uniflora (Circaeasteraceae, Ranunculales) Reveals Potential Mechanisms of Evolutionary Specialization.</title>
        <authorList>
            <person name="Sun Y."/>
            <person name="Deng T."/>
            <person name="Zhang A."/>
            <person name="Moore M.J."/>
            <person name="Landis J.B."/>
            <person name="Lin N."/>
            <person name="Zhang H."/>
            <person name="Zhang X."/>
            <person name="Huang J."/>
            <person name="Zhang X."/>
            <person name="Sun H."/>
            <person name="Wang H."/>
        </authorList>
    </citation>
    <scope>NUCLEOTIDE SEQUENCE [LARGE SCALE GENOMIC DNA]</scope>
    <source>
        <strain evidence="9">TB1705</strain>
        <tissue evidence="9">Leaf</tissue>
    </source>
</reference>
<comment type="similarity">
    <text evidence="2">Belongs to the major facilitator superfamily. Proton-dependent oligopeptide transporter (POT/PTR) (TC 2.A.17) family.</text>
</comment>
<comment type="caution">
    <text evidence="9">The sequence shown here is derived from an EMBL/GenBank/DDBJ whole genome shotgun (WGS) entry which is preliminary data.</text>
</comment>
<dbReference type="InterPro" id="IPR036259">
    <property type="entry name" value="MFS_trans_sf"/>
</dbReference>
<dbReference type="EMBL" id="JACGCM010001649">
    <property type="protein sequence ID" value="KAF6152201.1"/>
    <property type="molecule type" value="Genomic_DNA"/>
</dbReference>
<keyword evidence="3" id="KW-0813">Transport</keyword>
<name>A0A7J7MBD5_9MAGN</name>
<evidence type="ECO:0000256" key="2">
    <source>
        <dbReference type="ARBA" id="ARBA00005982"/>
    </source>
</evidence>
<keyword evidence="7 8" id="KW-0472">Membrane</keyword>
<feature type="transmembrane region" description="Helical" evidence="8">
    <location>
        <begin position="531"/>
        <end position="550"/>
    </location>
</feature>
<dbReference type="InterPro" id="IPR044739">
    <property type="entry name" value="NRT1/PTR"/>
</dbReference>
<feature type="transmembrane region" description="Helical" evidence="8">
    <location>
        <begin position="210"/>
        <end position="230"/>
    </location>
</feature>
<dbReference type="InterPro" id="IPR000109">
    <property type="entry name" value="POT_fam"/>
</dbReference>
<feature type="transmembrane region" description="Helical" evidence="8">
    <location>
        <begin position="403"/>
        <end position="423"/>
    </location>
</feature>
<evidence type="ECO:0000313" key="10">
    <source>
        <dbReference type="Proteomes" id="UP000541444"/>
    </source>
</evidence>
<dbReference type="AlphaFoldDB" id="A0A7J7MBD5"/>
<dbReference type="PANTHER" id="PTHR11654">
    <property type="entry name" value="OLIGOPEPTIDE TRANSPORTER-RELATED"/>
    <property type="match status" value="1"/>
</dbReference>
<evidence type="ECO:0000256" key="4">
    <source>
        <dbReference type="ARBA" id="ARBA00022553"/>
    </source>
</evidence>
<keyword evidence="4" id="KW-0597">Phosphoprotein</keyword>
<feature type="transmembrane region" description="Helical" evidence="8">
    <location>
        <begin position="52"/>
        <end position="71"/>
    </location>
</feature>
<feature type="transmembrane region" description="Helical" evidence="8">
    <location>
        <begin position="455"/>
        <end position="474"/>
    </location>
</feature>
<feature type="transmembrane region" description="Helical" evidence="8">
    <location>
        <begin position="321"/>
        <end position="340"/>
    </location>
</feature>